<keyword evidence="1" id="KW-1133">Transmembrane helix</keyword>
<feature type="transmembrane region" description="Helical" evidence="1">
    <location>
        <begin position="315"/>
        <end position="338"/>
    </location>
</feature>
<sequence length="553" mass="65046">MMLRFLQTRRVIQEWLIPGEEERITCLTRRYLYTELSLCITFLCIAFFAWELSFESLLMIIMGVYLVSLYYRFHYTRKKYMSLLLQFEQFLVNVRNIYQNTGMVEEALQESIWESQEEIASHMQSLFMALDLEDSEELQEYKEGIAFPYILTFYILCKTCITYGDSYTMGRSAFLSNMNHLKEEIHNEVLRRKCLNHVFSGLLFVTVFPILFIDCIRRWSIGNLPELIRYYDGGYGLLVKSILCIVTIIIFRLIQYLIEPKELVKRPHIYLDKLCNIQIVKQFLIEHIHKREDKWKKVYRNLVSISSSYTVYQFLFVKICLAVSSCIITSIVMISMIIRENSVSNITSSLLYTQQEIAVAARDTNYFLIILCIILITIFSYYVPNIQLIIKLACDNRDVEDELMRLQAVLIMLTPIRRMTVETLLEWLAYGSKIFLPTILECIDCFLQDNEKALDTMYQSCDNESFRHLVKNLEVSDRIGIYHAFEEVPGDYSYNIEKRKQDNEIRTDNQGTIGKFIAFFPMVLLIGGYLIVPFILESISQFMTYVSQLQGLT</sequence>
<dbReference type="OrthoDB" id="2662505at2"/>
<organism evidence="2 3">
    <name type="scientific">Anaerosporobacter mobilis DSM 15930</name>
    <dbReference type="NCBI Taxonomy" id="1120996"/>
    <lineage>
        <taxon>Bacteria</taxon>
        <taxon>Bacillati</taxon>
        <taxon>Bacillota</taxon>
        <taxon>Clostridia</taxon>
        <taxon>Lachnospirales</taxon>
        <taxon>Lachnospiraceae</taxon>
        <taxon>Anaerosporobacter</taxon>
    </lineage>
</organism>
<name>A0A1M7F4J1_9FIRM</name>
<dbReference type="AlphaFoldDB" id="A0A1M7F4J1"/>
<evidence type="ECO:0000313" key="2">
    <source>
        <dbReference type="EMBL" id="SHL98982.1"/>
    </source>
</evidence>
<keyword evidence="3" id="KW-1185">Reference proteome</keyword>
<accession>A0A1M7F4J1</accession>
<keyword evidence="1" id="KW-0812">Transmembrane</keyword>
<dbReference type="Proteomes" id="UP000184038">
    <property type="component" value="Unassembled WGS sequence"/>
</dbReference>
<feature type="transmembrane region" description="Helical" evidence="1">
    <location>
        <begin position="56"/>
        <end position="73"/>
    </location>
</feature>
<feature type="transmembrane region" description="Helical" evidence="1">
    <location>
        <begin position="233"/>
        <end position="258"/>
    </location>
</feature>
<dbReference type="EMBL" id="FRCP01000005">
    <property type="protein sequence ID" value="SHL98982.1"/>
    <property type="molecule type" value="Genomic_DNA"/>
</dbReference>
<gene>
    <name evidence="2" type="ORF">SAMN02746066_00403</name>
</gene>
<dbReference type="RefSeq" id="WP_073282214.1">
    <property type="nucleotide sequence ID" value="NZ_FRCP01000005.1"/>
</dbReference>
<keyword evidence="1" id="KW-0472">Membrane</keyword>
<dbReference type="STRING" id="1120996.SAMN02746066_00403"/>
<reference evidence="2 3" key="1">
    <citation type="submission" date="2016-11" db="EMBL/GenBank/DDBJ databases">
        <authorList>
            <person name="Jaros S."/>
            <person name="Januszkiewicz K."/>
            <person name="Wedrychowicz H."/>
        </authorList>
    </citation>
    <scope>NUCLEOTIDE SEQUENCE [LARGE SCALE GENOMIC DNA]</scope>
    <source>
        <strain evidence="2 3">DSM 15930</strain>
    </source>
</reference>
<evidence type="ECO:0000256" key="1">
    <source>
        <dbReference type="SAM" id="Phobius"/>
    </source>
</evidence>
<feature type="transmembrane region" description="Helical" evidence="1">
    <location>
        <begin position="31"/>
        <end position="50"/>
    </location>
</feature>
<feature type="transmembrane region" description="Helical" evidence="1">
    <location>
        <begin position="516"/>
        <end position="536"/>
    </location>
</feature>
<proteinExistence type="predicted"/>
<evidence type="ECO:0000313" key="3">
    <source>
        <dbReference type="Proteomes" id="UP000184038"/>
    </source>
</evidence>
<feature type="transmembrane region" description="Helical" evidence="1">
    <location>
        <begin position="194"/>
        <end position="213"/>
    </location>
</feature>
<protein>
    <submittedName>
        <fullName evidence="2">Uncharacterized protein</fullName>
    </submittedName>
</protein>
<feature type="transmembrane region" description="Helical" evidence="1">
    <location>
        <begin position="366"/>
        <end position="383"/>
    </location>
</feature>